<dbReference type="AlphaFoldDB" id="A0A1G7PZV6"/>
<keyword evidence="4 6" id="KW-1133">Transmembrane helix</keyword>
<evidence type="ECO:0000256" key="6">
    <source>
        <dbReference type="SAM" id="Phobius"/>
    </source>
</evidence>
<dbReference type="PANTHER" id="PTHR40077">
    <property type="entry name" value="MEMBRANE PROTEIN-RELATED"/>
    <property type="match status" value="1"/>
</dbReference>
<dbReference type="PANTHER" id="PTHR40077:SF1">
    <property type="entry name" value="MEMBRANE PROTEIN"/>
    <property type="match status" value="1"/>
</dbReference>
<dbReference type="GO" id="GO:0005886">
    <property type="term" value="C:plasma membrane"/>
    <property type="evidence" value="ECO:0007669"/>
    <property type="project" value="UniProtKB-SubCell"/>
</dbReference>
<evidence type="ECO:0000259" key="7">
    <source>
        <dbReference type="Pfam" id="PF12823"/>
    </source>
</evidence>
<keyword evidence="3 6" id="KW-0812">Transmembrane</keyword>
<comment type="subcellular location">
    <subcellularLocation>
        <location evidence="1">Cell membrane</location>
        <topology evidence="1">Multi-pass membrane protein</topology>
    </subcellularLocation>
</comment>
<keyword evidence="9" id="KW-1185">Reference proteome</keyword>
<evidence type="ECO:0000256" key="5">
    <source>
        <dbReference type="ARBA" id="ARBA00023136"/>
    </source>
</evidence>
<reference evidence="9" key="1">
    <citation type="submission" date="2016-10" db="EMBL/GenBank/DDBJ databases">
        <authorList>
            <person name="Varghese N."/>
            <person name="Submissions S."/>
        </authorList>
    </citation>
    <scope>NUCLEOTIDE SEQUENCE [LARGE SCALE GENOMIC DNA]</scope>
    <source>
        <strain evidence="9">DSM 17933</strain>
    </source>
</reference>
<evidence type="ECO:0000313" key="9">
    <source>
        <dbReference type="Proteomes" id="UP000199643"/>
    </source>
</evidence>
<gene>
    <name evidence="8" type="ORF">SAMN05421827_102112</name>
</gene>
<keyword evidence="5 6" id="KW-0472">Membrane</keyword>
<dbReference type="InterPro" id="IPR023845">
    <property type="entry name" value="DUF3817_TM"/>
</dbReference>
<keyword evidence="2" id="KW-1003">Cell membrane</keyword>
<feature type="transmembrane region" description="Helical" evidence="6">
    <location>
        <begin position="12"/>
        <end position="31"/>
    </location>
</feature>
<evidence type="ECO:0000256" key="3">
    <source>
        <dbReference type="ARBA" id="ARBA00022692"/>
    </source>
</evidence>
<name>A0A1G7PZV6_9SPHI</name>
<protein>
    <submittedName>
        <fullName evidence="8">Integral membrane protein</fullName>
    </submittedName>
</protein>
<proteinExistence type="predicted"/>
<feature type="transmembrane region" description="Helical" evidence="6">
    <location>
        <begin position="51"/>
        <end position="67"/>
    </location>
</feature>
<dbReference type="STRING" id="405671.SAMN05421827_102112"/>
<dbReference type="OrthoDB" id="1121311at2"/>
<feature type="domain" description="DUF3817" evidence="7">
    <location>
        <begin position="10"/>
        <end position="96"/>
    </location>
</feature>
<evidence type="ECO:0000256" key="1">
    <source>
        <dbReference type="ARBA" id="ARBA00004651"/>
    </source>
</evidence>
<dbReference type="RefSeq" id="WP_090496928.1">
    <property type="nucleotide sequence ID" value="NZ_FNCH01000002.1"/>
</dbReference>
<dbReference type="Proteomes" id="UP000199643">
    <property type="component" value="Unassembled WGS sequence"/>
</dbReference>
<evidence type="ECO:0000256" key="4">
    <source>
        <dbReference type="ARBA" id="ARBA00022989"/>
    </source>
</evidence>
<dbReference type="NCBIfam" id="TIGR03954">
    <property type="entry name" value="integ_memb_HG"/>
    <property type="match status" value="1"/>
</dbReference>
<sequence>MTHFFNTPIGRLRLVGFLEGISLLLLIFVAVPRKYYFNDPALVKNLGPIHGALFLLFIFMTISIGVAEKWKFKDTTWKLLLACIIPFGTFYIDRHILKQAEYAAQTGEIAKSNEE</sequence>
<organism evidence="8 9">
    <name type="scientific">Pedobacter terrae</name>
    <dbReference type="NCBI Taxonomy" id="405671"/>
    <lineage>
        <taxon>Bacteria</taxon>
        <taxon>Pseudomonadati</taxon>
        <taxon>Bacteroidota</taxon>
        <taxon>Sphingobacteriia</taxon>
        <taxon>Sphingobacteriales</taxon>
        <taxon>Sphingobacteriaceae</taxon>
        <taxon>Pedobacter</taxon>
    </lineage>
</organism>
<accession>A0A1G7PZV6</accession>
<dbReference type="EMBL" id="FNCH01000002">
    <property type="protein sequence ID" value="SDF91847.1"/>
    <property type="molecule type" value="Genomic_DNA"/>
</dbReference>
<dbReference type="Pfam" id="PF12823">
    <property type="entry name" value="DUF3817"/>
    <property type="match status" value="1"/>
</dbReference>
<evidence type="ECO:0000313" key="8">
    <source>
        <dbReference type="EMBL" id="SDF91847.1"/>
    </source>
</evidence>
<evidence type="ECO:0000256" key="2">
    <source>
        <dbReference type="ARBA" id="ARBA00022475"/>
    </source>
</evidence>